<dbReference type="AlphaFoldDB" id="A0A428PDD4"/>
<dbReference type="EMBL" id="NKCI01000154">
    <property type="protein sequence ID" value="RSL51057.1"/>
    <property type="molecule type" value="Genomic_DNA"/>
</dbReference>
<evidence type="ECO:0000259" key="1">
    <source>
        <dbReference type="Pfam" id="PF08240"/>
    </source>
</evidence>
<accession>A0A428PDD4</accession>
<organism evidence="2 3">
    <name type="scientific">Fusarium duplospermum</name>
    <dbReference type="NCBI Taxonomy" id="1325734"/>
    <lineage>
        <taxon>Eukaryota</taxon>
        <taxon>Fungi</taxon>
        <taxon>Dikarya</taxon>
        <taxon>Ascomycota</taxon>
        <taxon>Pezizomycotina</taxon>
        <taxon>Sordariomycetes</taxon>
        <taxon>Hypocreomycetidae</taxon>
        <taxon>Hypocreales</taxon>
        <taxon>Nectriaceae</taxon>
        <taxon>Fusarium</taxon>
        <taxon>Fusarium solani species complex</taxon>
    </lineage>
</organism>
<gene>
    <name evidence="2" type="ORF">CEP54_011593</name>
</gene>
<dbReference type="Pfam" id="PF08240">
    <property type="entry name" value="ADH_N"/>
    <property type="match status" value="1"/>
</dbReference>
<reference evidence="2 3" key="1">
    <citation type="submission" date="2017-06" db="EMBL/GenBank/DDBJ databases">
        <title>Comparative genomic analysis of Ambrosia Fusariam Clade fungi.</title>
        <authorList>
            <person name="Stajich J.E."/>
            <person name="Carrillo J."/>
            <person name="Kijimoto T."/>
            <person name="Eskalen A."/>
            <person name="O'Donnell K."/>
            <person name="Kasson M."/>
        </authorList>
    </citation>
    <scope>NUCLEOTIDE SEQUENCE [LARGE SCALE GENOMIC DNA]</scope>
    <source>
        <strain evidence="2 3">NRRL62584</strain>
    </source>
</reference>
<dbReference type="Proteomes" id="UP000288168">
    <property type="component" value="Unassembled WGS sequence"/>
</dbReference>
<comment type="caution">
    <text evidence="2">The sequence shown here is derived from an EMBL/GenBank/DDBJ whole genome shotgun (WGS) entry which is preliminary data.</text>
</comment>
<dbReference type="InterPro" id="IPR013154">
    <property type="entry name" value="ADH-like_N"/>
</dbReference>
<dbReference type="SUPFAM" id="SSF50129">
    <property type="entry name" value="GroES-like"/>
    <property type="match status" value="1"/>
</dbReference>
<evidence type="ECO:0000313" key="2">
    <source>
        <dbReference type="EMBL" id="RSL51057.1"/>
    </source>
</evidence>
<name>A0A428PDD4_9HYPO</name>
<sequence length="73" mass="7967">MASLTNIATEALVTEKPGDKFEMRPIILDEVRGDEVLVEMKYSGIRHTDVLLQNGLIPGVEYPAIFGHEGAGI</sequence>
<dbReference type="STRING" id="1325734.A0A428PDD4"/>
<dbReference type="InterPro" id="IPR011032">
    <property type="entry name" value="GroES-like_sf"/>
</dbReference>
<protein>
    <recommendedName>
        <fullName evidence="1">Alcohol dehydrogenase-like N-terminal domain-containing protein</fullName>
    </recommendedName>
</protein>
<keyword evidence="3" id="KW-1185">Reference proteome</keyword>
<proteinExistence type="predicted"/>
<dbReference type="OrthoDB" id="417550at2759"/>
<evidence type="ECO:0000313" key="3">
    <source>
        <dbReference type="Proteomes" id="UP000288168"/>
    </source>
</evidence>
<feature type="non-terminal residue" evidence="2">
    <location>
        <position position="73"/>
    </location>
</feature>
<dbReference type="Gene3D" id="3.90.180.10">
    <property type="entry name" value="Medium-chain alcohol dehydrogenases, catalytic domain"/>
    <property type="match status" value="1"/>
</dbReference>
<feature type="domain" description="Alcohol dehydrogenase-like N-terminal" evidence="1">
    <location>
        <begin position="34"/>
        <end position="73"/>
    </location>
</feature>